<evidence type="ECO:0000256" key="7">
    <source>
        <dbReference type="SAM" id="Phobius"/>
    </source>
</evidence>
<evidence type="ECO:0000256" key="4">
    <source>
        <dbReference type="ARBA" id="ARBA00022679"/>
    </source>
</evidence>
<keyword evidence="3 6" id="KW-0597">Phosphoprotein</keyword>
<dbReference type="EC" id="2.7.13.3" evidence="2"/>
<dbReference type="SMART" id="SM00387">
    <property type="entry name" value="HATPase_c"/>
    <property type="match status" value="1"/>
</dbReference>
<dbReference type="SUPFAM" id="SSF52172">
    <property type="entry name" value="CheY-like"/>
    <property type="match status" value="1"/>
</dbReference>
<dbReference type="GO" id="GO:0009927">
    <property type="term" value="F:histidine phosphotransfer kinase activity"/>
    <property type="evidence" value="ECO:0007669"/>
    <property type="project" value="TreeGrafter"/>
</dbReference>
<dbReference type="Gene3D" id="3.30.565.10">
    <property type="entry name" value="Histidine kinase-like ATPase, C-terminal domain"/>
    <property type="match status" value="1"/>
</dbReference>
<dbReference type="InterPro" id="IPR003594">
    <property type="entry name" value="HATPase_dom"/>
</dbReference>
<evidence type="ECO:0000256" key="2">
    <source>
        <dbReference type="ARBA" id="ARBA00012438"/>
    </source>
</evidence>
<keyword evidence="7" id="KW-0812">Transmembrane</keyword>
<accession>A0A0H5RP69</accession>
<evidence type="ECO:0000313" key="10">
    <source>
        <dbReference type="EMBL" id="CRZ10524.1"/>
    </source>
</evidence>
<comment type="catalytic activity">
    <reaction evidence="1">
        <text>ATP + protein L-histidine = ADP + protein N-phospho-L-histidine.</text>
        <dbReference type="EC" id="2.7.13.3"/>
    </reaction>
</comment>
<dbReference type="Pfam" id="PF02518">
    <property type="entry name" value="HATPase_c"/>
    <property type="match status" value="1"/>
</dbReference>
<feature type="domain" description="Response regulatory" evidence="9">
    <location>
        <begin position="487"/>
        <end position="598"/>
    </location>
</feature>
<keyword evidence="7" id="KW-1133">Transmembrane helix</keyword>
<evidence type="ECO:0000259" key="8">
    <source>
        <dbReference type="PROSITE" id="PS50109"/>
    </source>
</evidence>
<dbReference type="PROSITE" id="PS50109">
    <property type="entry name" value="HIS_KIN"/>
    <property type="match status" value="1"/>
</dbReference>
<keyword evidence="7" id="KW-0472">Membrane</keyword>
<dbReference type="CDD" id="cd00082">
    <property type="entry name" value="HisKA"/>
    <property type="match status" value="1"/>
</dbReference>
<reference evidence="10" key="1">
    <citation type="submission" date="2015-04" db="EMBL/GenBank/DDBJ databases">
        <title>The genome sequence of the plant pathogenic Rhizarian Plasmodiophora brassicae reveals insights in its biotrophic life cycle and the origin of chitin synthesis.</title>
        <authorList>
            <person name="Schwelm A."/>
            <person name="Fogelqvist J."/>
            <person name="Knaust A."/>
            <person name="Julke S."/>
            <person name="Lilja T."/>
            <person name="Dhandapani V."/>
            <person name="Bonilla-Rosso G."/>
            <person name="Karlsson M."/>
            <person name="Shevchenko A."/>
            <person name="Choi S.R."/>
            <person name="Kim H.G."/>
            <person name="Park J.Y."/>
            <person name="Lim Y.P."/>
            <person name="Ludwig-Muller J."/>
            <person name="Dixelius C."/>
        </authorList>
    </citation>
    <scope>NUCLEOTIDE SEQUENCE</scope>
    <source>
        <tissue evidence="10">Potato root galls</tissue>
    </source>
</reference>
<sequence>MTRSSLQGSGSTDVCCGGRSVFYLHIIMLVVVIACTVSVWIVIRRFHSDTVLMAQLWSKSYDQLLHHGNIRRYYLEMSLENHPNIDAVRSKYRLLMLDELGKFDRHHKNAHAAERQWFRSLVAASDTEKIEKWLAFCKDFLGSGFKYDLPARNQVKTISHDAHIALTHVVEAYRDRMEKTVDERADLTGMVFLAISTLVVVGLMFLVRAEFLQQQATIQLAEELASVIHDVRTPQQVIVSAVALISQTSLDSGAVADLIQVISDSCSATQRLLDTALIRVRAKAAPEPVPLPSVFQSVSNIQGIACRDKGLTWRCDIDPSSKIAVFVDSDAILQIVNNIVSNAIRYTDTGLVALSIKVLPPKPPKRSCLRGQISKSHTLVITVTDTGRGIPRESMAIIFKKFRQVKSGSGFGIGLFTVSRLTNSVNGRIDLWSEPGRGTRFVVSVPVLFSSALPDDPTKAAGAGSLIIPIVPAAPRPPAVKSAHQLGIILLDDDPITTKLSQRILITAGHSVRVFMDGNDVLNQYHGADVIVSDLNMPEGMNGLEVAKRLRKSGFTGALIAHTGDHFAHSQCISSGFDSVLPKPTTALIYVETIEKIYAKKSGQKRVRKVSETSRNGTDVDLSD</sequence>
<dbReference type="GO" id="GO:0005886">
    <property type="term" value="C:plasma membrane"/>
    <property type="evidence" value="ECO:0007669"/>
    <property type="project" value="TreeGrafter"/>
</dbReference>
<dbReference type="GO" id="GO:0000155">
    <property type="term" value="F:phosphorelay sensor kinase activity"/>
    <property type="evidence" value="ECO:0007669"/>
    <property type="project" value="InterPro"/>
</dbReference>
<dbReference type="PANTHER" id="PTHR43047:SF72">
    <property type="entry name" value="OSMOSENSING HISTIDINE PROTEIN KINASE SLN1"/>
    <property type="match status" value="1"/>
</dbReference>
<dbReference type="PANTHER" id="PTHR43047">
    <property type="entry name" value="TWO-COMPONENT HISTIDINE PROTEIN KINASE"/>
    <property type="match status" value="1"/>
</dbReference>
<feature type="domain" description="Histidine kinase" evidence="8">
    <location>
        <begin position="226"/>
        <end position="449"/>
    </location>
</feature>
<evidence type="ECO:0000256" key="3">
    <source>
        <dbReference type="ARBA" id="ARBA00022553"/>
    </source>
</evidence>
<dbReference type="PROSITE" id="PS51257">
    <property type="entry name" value="PROKAR_LIPOPROTEIN"/>
    <property type="match status" value="1"/>
</dbReference>
<feature type="transmembrane region" description="Helical" evidence="7">
    <location>
        <begin position="20"/>
        <end position="43"/>
    </location>
</feature>
<keyword evidence="4" id="KW-0808">Transferase</keyword>
<dbReference type="PRINTS" id="PR00344">
    <property type="entry name" value="BCTRLSENSOR"/>
</dbReference>
<dbReference type="EMBL" id="HACM01010082">
    <property type="protein sequence ID" value="CRZ10524.1"/>
    <property type="molecule type" value="Transcribed_RNA"/>
</dbReference>
<proteinExistence type="predicted"/>
<feature type="modified residue" description="4-aspartylphosphate" evidence="6">
    <location>
        <position position="534"/>
    </location>
</feature>
<dbReference type="InterPro" id="IPR001789">
    <property type="entry name" value="Sig_transdc_resp-reg_receiver"/>
</dbReference>
<name>A0A0H5RP69_9EUKA</name>
<evidence type="ECO:0000256" key="5">
    <source>
        <dbReference type="ARBA" id="ARBA00022777"/>
    </source>
</evidence>
<dbReference type="InterPro" id="IPR011006">
    <property type="entry name" value="CheY-like_superfamily"/>
</dbReference>
<dbReference type="SMART" id="SM00448">
    <property type="entry name" value="REC"/>
    <property type="match status" value="1"/>
</dbReference>
<dbReference type="Pfam" id="PF00072">
    <property type="entry name" value="Response_reg"/>
    <property type="match status" value="1"/>
</dbReference>
<dbReference type="InterPro" id="IPR005467">
    <property type="entry name" value="His_kinase_dom"/>
</dbReference>
<keyword evidence="5" id="KW-0418">Kinase</keyword>
<dbReference type="CDD" id="cd17546">
    <property type="entry name" value="REC_hyHK_CKI1_RcsC-like"/>
    <property type="match status" value="1"/>
</dbReference>
<dbReference type="AlphaFoldDB" id="A0A0H5RP69"/>
<dbReference type="SUPFAM" id="SSF55874">
    <property type="entry name" value="ATPase domain of HSP90 chaperone/DNA topoisomerase II/histidine kinase"/>
    <property type="match status" value="1"/>
</dbReference>
<evidence type="ECO:0000256" key="6">
    <source>
        <dbReference type="PROSITE-ProRule" id="PRU00169"/>
    </source>
</evidence>
<dbReference type="InterPro" id="IPR003661">
    <property type="entry name" value="HisK_dim/P_dom"/>
</dbReference>
<dbReference type="InterPro" id="IPR036890">
    <property type="entry name" value="HATPase_C_sf"/>
</dbReference>
<dbReference type="Gene3D" id="3.40.50.2300">
    <property type="match status" value="1"/>
</dbReference>
<protein>
    <recommendedName>
        <fullName evidence="2">histidine kinase</fullName>
        <ecNumber evidence="2">2.7.13.3</ecNumber>
    </recommendedName>
</protein>
<evidence type="ECO:0000259" key="9">
    <source>
        <dbReference type="PROSITE" id="PS50110"/>
    </source>
</evidence>
<evidence type="ECO:0000256" key="1">
    <source>
        <dbReference type="ARBA" id="ARBA00000085"/>
    </source>
</evidence>
<organism evidence="10">
    <name type="scientific">Spongospora subterranea</name>
    <dbReference type="NCBI Taxonomy" id="70186"/>
    <lineage>
        <taxon>Eukaryota</taxon>
        <taxon>Sar</taxon>
        <taxon>Rhizaria</taxon>
        <taxon>Endomyxa</taxon>
        <taxon>Phytomyxea</taxon>
        <taxon>Plasmodiophorida</taxon>
        <taxon>Plasmodiophoridae</taxon>
        <taxon>Spongospora</taxon>
    </lineage>
</organism>
<dbReference type="PROSITE" id="PS50110">
    <property type="entry name" value="RESPONSE_REGULATORY"/>
    <property type="match status" value="1"/>
</dbReference>
<dbReference type="InterPro" id="IPR004358">
    <property type="entry name" value="Sig_transdc_His_kin-like_C"/>
</dbReference>